<dbReference type="AlphaFoldDB" id="A0A7J7JV75"/>
<keyword evidence="1" id="KW-0812">Transmembrane</keyword>
<keyword evidence="1" id="KW-1133">Transmembrane helix</keyword>
<accession>A0A7J7JV75</accession>
<comment type="caution">
    <text evidence="2">The sequence shown here is derived from an EMBL/GenBank/DDBJ whole genome shotgun (WGS) entry which is preliminary data.</text>
</comment>
<sequence>MEYDCMATASRSMPAMSKTEEICDNLAGEAARHLNCMSGMLTKASAATSKYFIKQDSDTTWSYGFRVLVGMLLLLALFFLAKNQQVQRMVGESWQTSLYYVYSHPDDVHSRRG</sequence>
<protein>
    <submittedName>
        <fullName evidence="2">Uncharacterized protein</fullName>
    </submittedName>
</protein>
<reference evidence="2" key="1">
    <citation type="submission" date="2020-06" db="EMBL/GenBank/DDBJ databases">
        <title>Draft genome of Bugula neritina, a colonial animal packing powerful symbionts and potential medicines.</title>
        <authorList>
            <person name="Rayko M."/>
        </authorList>
    </citation>
    <scope>NUCLEOTIDE SEQUENCE [LARGE SCALE GENOMIC DNA]</scope>
    <source>
        <strain evidence="2">Kwan_BN1</strain>
    </source>
</reference>
<keyword evidence="3" id="KW-1185">Reference proteome</keyword>
<feature type="transmembrane region" description="Helical" evidence="1">
    <location>
        <begin position="63"/>
        <end position="81"/>
    </location>
</feature>
<dbReference type="EMBL" id="VXIV02001717">
    <property type="protein sequence ID" value="KAF6030300.1"/>
    <property type="molecule type" value="Genomic_DNA"/>
</dbReference>
<evidence type="ECO:0000313" key="2">
    <source>
        <dbReference type="EMBL" id="KAF6030300.1"/>
    </source>
</evidence>
<evidence type="ECO:0000256" key="1">
    <source>
        <dbReference type="SAM" id="Phobius"/>
    </source>
</evidence>
<proteinExistence type="predicted"/>
<organism evidence="2 3">
    <name type="scientific">Bugula neritina</name>
    <name type="common">Brown bryozoan</name>
    <name type="synonym">Sertularia neritina</name>
    <dbReference type="NCBI Taxonomy" id="10212"/>
    <lineage>
        <taxon>Eukaryota</taxon>
        <taxon>Metazoa</taxon>
        <taxon>Spiralia</taxon>
        <taxon>Lophotrochozoa</taxon>
        <taxon>Bryozoa</taxon>
        <taxon>Gymnolaemata</taxon>
        <taxon>Cheilostomatida</taxon>
        <taxon>Flustrina</taxon>
        <taxon>Buguloidea</taxon>
        <taxon>Bugulidae</taxon>
        <taxon>Bugula</taxon>
    </lineage>
</organism>
<evidence type="ECO:0000313" key="3">
    <source>
        <dbReference type="Proteomes" id="UP000593567"/>
    </source>
</evidence>
<keyword evidence="1" id="KW-0472">Membrane</keyword>
<gene>
    <name evidence="2" type="ORF">EB796_011380</name>
</gene>
<name>A0A7J7JV75_BUGNE</name>
<dbReference type="Proteomes" id="UP000593567">
    <property type="component" value="Unassembled WGS sequence"/>
</dbReference>